<accession>A0A6J5RK70</accession>
<protein>
    <submittedName>
        <fullName evidence="2">Uncharacterized protein</fullName>
    </submittedName>
</protein>
<name>A0A6J5RK70_9CAUD</name>
<dbReference type="EMBL" id="LR797181">
    <property type="protein sequence ID" value="CAB4192144.1"/>
    <property type="molecule type" value="Genomic_DNA"/>
</dbReference>
<proteinExistence type="predicted"/>
<evidence type="ECO:0000313" key="2">
    <source>
        <dbReference type="EMBL" id="CAB4192144.1"/>
    </source>
</evidence>
<reference evidence="2" key="1">
    <citation type="submission" date="2020-05" db="EMBL/GenBank/DDBJ databases">
        <authorList>
            <person name="Chiriac C."/>
            <person name="Salcher M."/>
            <person name="Ghai R."/>
            <person name="Kavagutti S V."/>
        </authorList>
    </citation>
    <scope>NUCLEOTIDE SEQUENCE</scope>
</reference>
<evidence type="ECO:0000256" key="1">
    <source>
        <dbReference type="SAM" id="MobiDB-lite"/>
    </source>
</evidence>
<sequence length="149" mass="16765">MTVDIESIIEKHLKERGVLIPKTDELFIVADIIEAVVQAAVVENIAETVAKHAEEHLLKVLKETLPIIGSAVEIRVKDVLRQSRPPIAELHADLRELIHRLPKPGINDPADDWRPGEPAAPEHFSPVRTEATRSRGFWSRFFFEDVPSS</sequence>
<feature type="region of interest" description="Disordered" evidence="1">
    <location>
        <begin position="106"/>
        <end position="126"/>
    </location>
</feature>
<gene>
    <name evidence="2" type="ORF">UFOVP1244_3</name>
</gene>
<organism evidence="2">
    <name type="scientific">uncultured Caudovirales phage</name>
    <dbReference type="NCBI Taxonomy" id="2100421"/>
    <lineage>
        <taxon>Viruses</taxon>
        <taxon>Duplodnaviria</taxon>
        <taxon>Heunggongvirae</taxon>
        <taxon>Uroviricota</taxon>
        <taxon>Caudoviricetes</taxon>
        <taxon>Peduoviridae</taxon>
        <taxon>Maltschvirus</taxon>
        <taxon>Maltschvirus maltsch</taxon>
    </lineage>
</organism>